<name>M4SS13_9CAUD</name>
<evidence type="ECO:0000259" key="1">
    <source>
        <dbReference type="Pfam" id="PF04480"/>
    </source>
</evidence>
<reference evidence="2 3" key="1">
    <citation type="submission" date="2010-11" db="EMBL/GenBank/DDBJ databases">
        <title>The Genome Sequence of Pseudoalteromonas phage pYD6-A.</title>
        <authorList>
            <consortium name="The Broad Institute Genome Sequencing Platform"/>
            <person name="Henn M.R."/>
            <person name="Wolf A."/>
            <person name="Jost G."/>
            <person name="Levin J."/>
            <person name="Malboeuf C."/>
            <person name="Casali M."/>
            <person name="Russ C."/>
            <person name="Lennon N."/>
            <person name="Chapman S.B."/>
            <person name="Erlich R."/>
            <person name="Young S.K."/>
            <person name="Yandava C."/>
            <person name="Zeng Q."/>
            <person name="Alvarado L."/>
            <person name="Anderson S."/>
            <person name="Berlin A."/>
            <person name="Chen Z."/>
            <person name="Freedman E."/>
            <person name="Gellesch M."/>
            <person name="Goldberg J."/>
            <person name="Green L."/>
            <person name="Griggs A."/>
            <person name="Gujja S."/>
            <person name="Heilman E.R."/>
            <person name="Heiman D."/>
            <person name="Hollinger A."/>
            <person name="Howarth C."/>
            <person name="Larson L."/>
            <person name="Mehta T."/>
            <person name="Pearson M."/>
            <person name="Roberts A."/>
            <person name="Ryan E."/>
            <person name="Saif S."/>
            <person name="Shea T."/>
            <person name="Shenoy N."/>
            <person name="Sisk P."/>
            <person name="Stolte C."/>
            <person name="Sykes S."/>
            <person name="White J."/>
            <person name="Haas B."/>
            <person name="Nusbaum C."/>
            <person name="Birren B."/>
        </authorList>
    </citation>
    <scope>NUCLEOTIDE SEQUENCE [LARGE SCALE GENOMIC DNA]</scope>
    <source>
        <strain evidence="3">pYD6-A</strain>
    </source>
</reference>
<dbReference type="Proteomes" id="UP000204048">
    <property type="component" value="Segment"/>
</dbReference>
<dbReference type="KEGG" id="vg:15010809"/>
<dbReference type="Pfam" id="PF04480">
    <property type="entry name" value="DUF559"/>
    <property type="match status" value="1"/>
</dbReference>
<dbReference type="InterPro" id="IPR007569">
    <property type="entry name" value="DUF559"/>
</dbReference>
<protein>
    <recommendedName>
        <fullName evidence="1">DUF559 domain-containing protein</fullName>
    </recommendedName>
</protein>
<keyword evidence="3" id="KW-1185">Reference proteome</keyword>
<accession>M4SS13</accession>
<sequence>MAKKISKGEFQKRLDDEAPLKYTIVDYTSAKGVGTVIHNDCGTKIYQKSISNLLRIKNCPTCHPGNHKDTKESLELKLSNWGIKILGNYVNERSPILIQYPCGCKVEKPVDNLKQGVGVRCLKCNSRIVNHVINIDEANVKLASAIYGKFSVSGAYNGMSVKTNISCNDCGHIHYNVSPNQIIGRVGGCEVCGGNVNSVRERFLKQCLHDLHIRYECEKDIEGYRIDVYVPDLNLAIEYDGEFHDISRKQQDNDTKKDKLLTEKGINLLRIHHSESILLVLLPYLKNNTLTCND</sequence>
<dbReference type="RefSeq" id="YP_007674274.1">
    <property type="nucleotide sequence ID" value="NC_020849.1"/>
</dbReference>
<proteinExistence type="predicted"/>
<dbReference type="Gene3D" id="3.40.960.10">
    <property type="entry name" value="VSR Endonuclease"/>
    <property type="match status" value="1"/>
</dbReference>
<dbReference type="SUPFAM" id="SSF52980">
    <property type="entry name" value="Restriction endonuclease-like"/>
    <property type="match status" value="1"/>
</dbReference>
<dbReference type="OrthoDB" id="24132at10239"/>
<feature type="domain" description="DUF559" evidence="1">
    <location>
        <begin position="212"/>
        <end position="274"/>
    </location>
</feature>
<gene>
    <name evidence="2" type="ORF">PYDG_00066</name>
</gene>
<evidence type="ECO:0000313" key="3">
    <source>
        <dbReference type="Proteomes" id="UP000204048"/>
    </source>
</evidence>
<dbReference type="InterPro" id="IPR011335">
    <property type="entry name" value="Restrct_endonuc-II-like"/>
</dbReference>
<organism evidence="2 3">
    <name type="scientific">Pseudoalteromonas phage pYD6-A</name>
    <dbReference type="NCBI Taxonomy" id="754052"/>
    <lineage>
        <taxon>Viruses</taxon>
        <taxon>Duplodnaviria</taxon>
        <taxon>Heunggongvirae</taxon>
        <taxon>Uroviricota</taxon>
        <taxon>Caudoviricetes</taxon>
        <taxon>Schitoviridae</taxon>
        <taxon>Fuhrmanvirinae</taxon>
        <taxon>Matsuvirus</taxon>
        <taxon>Matsuvirus pYD6A</taxon>
    </lineage>
</organism>
<evidence type="ECO:0000313" key="2">
    <source>
        <dbReference type="EMBL" id="AGH57596.1"/>
    </source>
</evidence>
<dbReference type="EMBL" id="JF974296">
    <property type="protein sequence ID" value="AGH57596.1"/>
    <property type="molecule type" value="Genomic_DNA"/>
</dbReference>
<dbReference type="GeneID" id="15010809"/>